<dbReference type="AlphaFoldDB" id="A0A0L8VCK1"/>
<feature type="domain" description="HMA" evidence="2">
    <location>
        <begin position="96"/>
        <end position="166"/>
    </location>
</feature>
<dbReference type="GO" id="GO:0046872">
    <property type="term" value="F:metal ion binding"/>
    <property type="evidence" value="ECO:0007669"/>
    <property type="project" value="InterPro"/>
</dbReference>
<dbReference type="EMBL" id="LGIA01000041">
    <property type="protein sequence ID" value="KOH46190.1"/>
    <property type="molecule type" value="Genomic_DNA"/>
</dbReference>
<protein>
    <recommendedName>
        <fullName evidence="2">HMA domain-containing protein</fullName>
    </recommendedName>
</protein>
<accession>A0A0L8VCK1</accession>
<dbReference type="RefSeq" id="WP_053180246.1">
    <property type="nucleotide sequence ID" value="NZ_LGIA01000041.1"/>
</dbReference>
<sequence>MNKILNVIKATFLIISLSIANIYAQETEKVVGTVGGEKLGDDGIVICVLGTQACMPVQIDKNMTVKYNGEETKLTDLPFALYIEAELNDNNKITTIKIDERKTVICFVEHKEGDNEKLTTLLNGIKGVEDFKLYRKSNQVLIEYNPKQIAYSELEAKVKNAGFILE</sequence>
<dbReference type="STRING" id="1409788.NC99_09680"/>
<comment type="caution">
    <text evidence="3">The sequence shown here is derived from an EMBL/GenBank/DDBJ whole genome shotgun (WGS) entry which is preliminary data.</text>
</comment>
<evidence type="ECO:0000256" key="1">
    <source>
        <dbReference type="SAM" id="SignalP"/>
    </source>
</evidence>
<proteinExistence type="predicted"/>
<dbReference type="InterPro" id="IPR006121">
    <property type="entry name" value="HMA_dom"/>
</dbReference>
<keyword evidence="4" id="KW-1185">Reference proteome</keyword>
<organism evidence="3 4">
    <name type="scientific">Sunxiuqinia dokdonensis</name>
    <dbReference type="NCBI Taxonomy" id="1409788"/>
    <lineage>
        <taxon>Bacteria</taxon>
        <taxon>Pseudomonadati</taxon>
        <taxon>Bacteroidota</taxon>
        <taxon>Bacteroidia</taxon>
        <taxon>Marinilabiliales</taxon>
        <taxon>Prolixibacteraceae</taxon>
        <taxon>Sunxiuqinia</taxon>
    </lineage>
</organism>
<evidence type="ECO:0000313" key="4">
    <source>
        <dbReference type="Proteomes" id="UP000036958"/>
    </source>
</evidence>
<evidence type="ECO:0000313" key="3">
    <source>
        <dbReference type="EMBL" id="KOH46190.1"/>
    </source>
</evidence>
<name>A0A0L8VCK1_9BACT</name>
<dbReference type="SUPFAM" id="SSF55008">
    <property type="entry name" value="HMA, heavy metal-associated domain"/>
    <property type="match status" value="1"/>
</dbReference>
<dbReference type="Proteomes" id="UP000036958">
    <property type="component" value="Unassembled WGS sequence"/>
</dbReference>
<feature type="chain" id="PRO_5005591589" description="HMA domain-containing protein" evidence="1">
    <location>
        <begin position="25"/>
        <end position="166"/>
    </location>
</feature>
<dbReference type="InterPro" id="IPR036163">
    <property type="entry name" value="HMA_dom_sf"/>
</dbReference>
<evidence type="ECO:0000259" key="2">
    <source>
        <dbReference type="PROSITE" id="PS50846"/>
    </source>
</evidence>
<reference evidence="4" key="1">
    <citation type="submission" date="2015-07" db="EMBL/GenBank/DDBJ databases">
        <title>Genome sequencing of Sunxiuqinia dokdonensis strain SK.</title>
        <authorList>
            <person name="Ahn S."/>
            <person name="Kim B.-C."/>
        </authorList>
    </citation>
    <scope>NUCLEOTIDE SEQUENCE [LARGE SCALE GENOMIC DNA]</scope>
    <source>
        <strain evidence="4">SK</strain>
    </source>
</reference>
<dbReference type="PROSITE" id="PS50846">
    <property type="entry name" value="HMA_2"/>
    <property type="match status" value="1"/>
</dbReference>
<feature type="signal peptide" evidence="1">
    <location>
        <begin position="1"/>
        <end position="24"/>
    </location>
</feature>
<gene>
    <name evidence="3" type="ORF">NC99_09680</name>
</gene>
<keyword evidence="1" id="KW-0732">Signal</keyword>